<feature type="signal peptide" evidence="1">
    <location>
        <begin position="1"/>
        <end position="21"/>
    </location>
</feature>
<accession>A0AAV9HXR5</accession>
<keyword evidence="1" id="KW-0732">Signal</keyword>
<feature type="chain" id="PRO_5043350651" evidence="1">
    <location>
        <begin position="22"/>
        <end position="88"/>
    </location>
</feature>
<sequence length="88" mass="10332">MMQRRLIIWMVVWRLWLTVDRLKNVQDVILEQSLYSVMTGGFRISLSFSKWCGDNCDLTYTGDRCERYKFSGSSNINVAYIQACYIAC</sequence>
<dbReference type="EMBL" id="MU864950">
    <property type="protein sequence ID" value="KAK4464263.1"/>
    <property type="molecule type" value="Genomic_DNA"/>
</dbReference>
<dbReference type="AlphaFoldDB" id="A0AAV9HXR5"/>
<protein>
    <submittedName>
        <fullName evidence="2">Uncharacterized protein</fullName>
    </submittedName>
</protein>
<proteinExistence type="predicted"/>
<organism evidence="2 3">
    <name type="scientific">Cladorrhinum samala</name>
    <dbReference type="NCBI Taxonomy" id="585594"/>
    <lineage>
        <taxon>Eukaryota</taxon>
        <taxon>Fungi</taxon>
        <taxon>Dikarya</taxon>
        <taxon>Ascomycota</taxon>
        <taxon>Pezizomycotina</taxon>
        <taxon>Sordariomycetes</taxon>
        <taxon>Sordariomycetidae</taxon>
        <taxon>Sordariales</taxon>
        <taxon>Podosporaceae</taxon>
        <taxon>Cladorrhinum</taxon>
    </lineage>
</organism>
<keyword evidence="3" id="KW-1185">Reference proteome</keyword>
<name>A0AAV9HXR5_9PEZI</name>
<comment type="caution">
    <text evidence="2">The sequence shown here is derived from an EMBL/GenBank/DDBJ whole genome shotgun (WGS) entry which is preliminary data.</text>
</comment>
<gene>
    <name evidence="2" type="ORF">QBC42DRAFT_263841</name>
</gene>
<evidence type="ECO:0000313" key="3">
    <source>
        <dbReference type="Proteomes" id="UP001321749"/>
    </source>
</evidence>
<reference evidence="2" key="2">
    <citation type="submission" date="2023-06" db="EMBL/GenBank/DDBJ databases">
        <authorList>
            <consortium name="Lawrence Berkeley National Laboratory"/>
            <person name="Mondo S.J."/>
            <person name="Hensen N."/>
            <person name="Bonometti L."/>
            <person name="Westerberg I."/>
            <person name="Brannstrom I.O."/>
            <person name="Guillou S."/>
            <person name="Cros-Aarteil S."/>
            <person name="Calhoun S."/>
            <person name="Haridas S."/>
            <person name="Kuo A."/>
            <person name="Pangilinan J."/>
            <person name="Riley R."/>
            <person name="Labutti K."/>
            <person name="Andreopoulos B."/>
            <person name="Lipzen A."/>
            <person name="Chen C."/>
            <person name="Yanf M."/>
            <person name="Daum C."/>
            <person name="Ng V."/>
            <person name="Clum A."/>
            <person name="Steindorff A."/>
            <person name="Ohm R."/>
            <person name="Martin F."/>
            <person name="Silar P."/>
            <person name="Natvig D."/>
            <person name="Lalanne C."/>
            <person name="Gautier V."/>
            <person name="Ament-Velasquez S.L."/>
            <person name="Kruys A."/>
            <person name="Hutchinson M.I."/>
            <person name="Powell A.J."/>
            <person name="Barry K."/>
            <person name="Miller A.N."/>
            <person name="Grigoriev I.V."/>
            <person name="Debuchy R."/>
            <person name="Gladieux P."/>
            <person name="Thoren M.H."/>
            <person name="Johannesson H."/>
        </authorList>
    </citation>
    <scope>NUCLEOTIDE SEQUENCE</scope>
    <source>
        <strain evidence="2">PSN324</strain>
    </source>
</reference>
<reference evidence="2" key="1">
    <citation type="journal article" date="2023" name="Mol. Phylogenet. Evol.">
        <title>Genome-scale phylogeny and comparative genomics of the fungal order Sordariales.</title>
        <authorList>
            <person name="Hensen N."/>
            <person name="Bonometti L."/>
            <person name="Westerberg I."/>
            <person name="Brannstrom I.O."/>
            <person name="Guillou S."/>
            <person name="Cros-Aarteil S."/>
            <person name="Calhoun S."/>
            <person name="Haridas S."/>
            <person name="Kuo A."/>
            <person name="Mondo S."/>
            <person name="Pangilinan J."/>
            <person name="Riley R."/>
            <person name="LaButti K."/>
            <person name="Andreopoulos B."/>
            <person name="Lipzen A."/>
            <person name="Chen C."/>
            <person name="Yan M."/>
            <person name="Daum C."/>
            <person name="Ng V."/>
            <person name="Clum A."/>
            <person name="Steindorff A."/>
            <person name="Ohm R.A."/>
            <person name="Martin F."/>
            <person name="Silar P."/>
            <person name="Natvig D.O."/>
            <person name="Lalanne C."/>
            <person name="Gautier V."/>
            <person name="Ament-Velasquez S.L."/>
            <person name="Kruys A."/>
            <person name="Hutchinson M.I."/>
            <person name="Powell A.J."/>
            <person name="Barry K."/>
            <person name="Miller A.N."/>
            <person name="Grigoriev I.V."/>
            <person name="Debuchy R."/>
            <person name="Gladieux P."/>
            <person name="Hiltunen Thoren M."/>
            <person name="Johannesson H."/>
        </authorList>
    </citation>
    <scope>NUCLEOTIDE SEQUENCE</scope>
    <source>
        <strain evidence="2">PSN324</strain>
    </source>
</reference>
<evidence type="ECO:0000256" key="1">
    <source>
        <dbReference type="SAM" id="SignalP"/>
    </source>
</evidence>
<dbReference type="Proteomes" id="UP001321749">
    <property type="component" value="Unassembled WGS sequence"/>
</dbReference>
<evidence type="ECO:0000313" key="2">
    <source>
        <dbReference type="EMBL" id="KAK4464263.1"/>
    </source>
</evidence>